<dbReference type="EMBL" id="MCFL01000005">
    <property type="protein sequence ID" value="ORZ39599.1"/>
    <property type="molecule type" value="Genomic_DNA"/>
</dbReference>
<feature type="repeat" description="WD" evidence="4">
    <location>
        <begin position="258"/>
        <end position="299"/>
    </location>
</feature>
<sequence>MAAPDTSSPADILDEPVSQRAKLLSKYHSEYALVQTLPTAATAAPTQTRPAAQQQKQRQLAITSGSATPSASSSSAPSASTAGSTNALAVIPKPTTAQQQQQPFSNALVPLGQTRDIPPPQWHAPWKLFRVIAGHTGWVRSVAVDPSNEWFVTGGGDRLIKIWDMASGNLKLTLTGHISAVRGLAVSERHPYLFSAGEDKQLKNWDLETNKVIRQYHGHLSGIYSLALHPTLDILATGGRDSTIRLWDMRSKHQIHVLTGHQATIGTIFMQPSEFQLVSGSNDSTIKLWDIRAGKSMGTLTHHKKSVRALCAHPTESTFVSGSPDNIKQWVMTKEGLDASAEFPTVKFVQNFSGHQGIVNCLAANDEGVLFSGGDNGSMHFWDWRTGYNFQSMVSPVQPGSLESEAGIFAATFDRSGYRLITCEADKSIKMWKEDERASKDSHPIVWRPDLVRTRY</sequence>
<dbReference type="InterPro" id="IPR045241">
    <property type="entry name" value="Prp46/PLRG1-like"/>
</dbReference>
<dbReference type="GO" id="GO:0000398">
    <property type="term" value="P:mRNA splicing, via spliceosome"/>
    <property type="evidence" value="ECO:0007669"/>
    <property type="project" value="InterPro"/>
</dbReference>
<dbReference type="InterPro" id="IPR036322">
    <property type="entry name" value="WD40_repeat_dom_sf"/>
</dbReference>
<feature type="region of interest" description="Disordered" evidence="5">
    <location>
        <begin position="41"/>
        <end position="84"/>
    </location>
</feature>
<dbReference type="PROSITE" id="PS50082">
    <property type="entry name" value="WD_REPEATS_2"/>
    <property type="match status" value="5"/>
</dbReference>
<evidence type="ECO:0000256" key="2">
    <source>
        <dbReference type="ARBA" id="ARBA00022737"/>
    </source>
</evidence>
<name>A0A1Y2HYN2_9FUNG</name>
<gene>
    <name evidence="6" type="ORF">BCR44DRAFT_123914</name>
</gene>
<organism evidence="6 7">
    <name type="scientific">Catenaria anguillulae PL171</name>
    <dbReference type="NCBI Taxonomy" id="765915"/>
    <lineage>
        <taxon>Eukaryota</taxon>
        <taxon>Fungi</taxon>
        <taxon>Fungi incertae sedis</taxon>
        <taxon>Blastocladiomycota</taxon>
        <taxon>Blastocladiomycetes</taxon>
        <taxon>Blastocladiales</taxon>
        <taxon>Catenariaceae</taxon>
        <taxon>Catenaria</taxon>
    </lineage>
</organism>
<evidence type="ECO:0000313" key="7">
    <source>
        <dbReference type="Proteomes" id="UP000193411"/>
    </source>
</evidence>
<dbReference type="PANTHER" id="PTHR19923:SF0">
    <property type="entry name" value="PLEIOTROPIC REGULATOR 1"/>
    <property type="match status" value="1"/>
</dbReference>
<dbReference type="SUPFAM" id="SSF50978">
    <property type="entry name" value="WD40 repeat-like"/>
    <property type="match status" value="1"/>
</dbReference>
<dbReference type="PANTHER" id="PTHR19923">
    <property type="entry name" value="WD40 REPEAT PROTEINPRL1/PRL2-RELATED"/>
    <property type="match status" value="1"/>
</dbReference>
<dbReference type="CDD" id="cd00200">
    <property type="entry name" value="WD40"/>
    <property type="match status" value="1"/>
</dbReference>
<dbReference type="Gene3D" id="2.130.10.10">
    <property type="entry name" value="YVTN repeat-like/Quinoprotein amine dehydrogenase"/>
    <property type="match status" value="1"/>
</dbReference>
<evidence type="ECO:0000313" key="6">
    <source>
        <dbReference type="EMBL" id="ORZ39599.1"/>
    </source>
</evidence>
<evidence type="ECO:0000256" key="4">
    <source>
        <dbReference type="PROSITE-ProRule" id="PRU00221"/>
    </source>
</evidence>
<feature type="repeat" description="WD" evidence="4">
    <location>
        <begin position="132"/>
        <end position="173"/>
    </location>
</feature>
<keyword evidence="1 4" id="KW-0853">WD repeat</keyword>
<dbReference type="GO" id="GO:0071011">
    <property type="term" value="C:precatalytic spliceosome"/>
    <property type="evidence" value="ECO:0007669"/>
    <property type="project" value="TreeGrafter"/>
</dbReference>
<dbReference type="InterPro" id="IPR015943">
    <property type="entry name" value="WD40/YVTN_repeat-like_dom_sf"/>
</dbReference>
<keyword evidence="7" id="KW-1185">Reference proteome</keyword>
<dbReference type="AlphaFoldDB" id="A0A1Y2HYN2"/>
<proteinExistence type="inferred from homology"/>
<feature type="repeat" description="WD" evidence="4">
    <location>
        <begin position="352"/>
        <end position="392"/>
    </location>
</feature>
<evidence type="ECO:0000256" key="1">
    <source>
        <dbReference type="ARBA" id="ARBA00022574"/>
    </source>
</evidence>
<comment type="similarity">
    <text evidence="3">Belongs to the WD repeat PRL1/PRL2 family.</text>
</comment>
<dbReference type="STRING" id="765915.A0A1Y2HYN2"/>
<feature type="repeat" description="WD" evidence="4">
    <location>
        <begin position="174"/>
        <end position="215"/>
    </location>
</feature>
<dbReference type="InterPro" id="IPR019775">
    <property type="entry name" value="WD40_repeat_CS"/>
</dbReference>
<comment type="caution">
    <text evidence="6">The sequence shown here is derived from an EMBL/GenBank/DDBJ whole genome shotgun (WGS) entry which is preliminary data.</text>
</comment>
<reference evidence="6 7" key="1">
    <citation type="submission" date="2016-07" db="EMBL/GenBank/DDBJ databases">
        <title>Pervasive Adenine N6-methylation of Active Genes in Fungi.</title>
        <authorList>
            <consortium name="DOE Joint Genome Institute"/>
            <person name="Mondo S.J."/>
            <person name="Dannebaum R.O."/>
            <person name="Kuo R.C."/>
            <person name="Labutti K."/>
            <person name="Haridas S."/>
            <person name="Kuo A."/>
            <person name="Salamov A."/>
            <person name="Ahrendt S.R."/>
            <person name="Lipzen A."/>
            <person name="Sullivan W."/>
            <person name="Andreopoulos W.B."/>
            <person name="Clum A."/>
            <person name="Lindquist E."/>
            <person name="Daum C."/>
            <person name="Ramamoorthy G.K."/>
            <person name="Gryganskyi A."/>
            <person name="Culley D."/>
            <person name="Magnuson J.K."/>
            <person name="James T.Y."/>
            <person name="O'Malley M.A."/>
            <person name="Stajich J.E."/>
            <person name="Spatafora J.W."/>
            <person name="Visel A."/>
            <person name="Grigoriev I.V."/>
        </authorList>
    </citation>
    <scope>NUCLEOTIDE SEQUENCE [LARGE SCALE GENOMIC DNA]</scope>
    <source>
        <strain evidence="6 7">PL171</strain>
    </source>
</reference>
<dbReference type="PRINTS" id="PR00320">
    <property type="entry name" value="GPROTEINBRPT"/>
</dbReference>
<evidence type="ECO:0000256" key="3">
    <source>
        <dbReference type="ARBA" id="ARBA00025726"/>
    </source>
</evidence>
<dbReference type="OrthoDB" id="10256122at2759"/>
<accession>A0A1Y2HYN2</accession>
<evidence type="ECO:0000256" key="5">
    <source>
        <dbReference type="SAM" id="MobiDB-lite"/>
    </source>
</evidence>
<dbReference type="GO" id="GO:0000974">
    <property type="term" value="C:Prp19 complex"/>
    <property type="evidence" value="ECO:0007669"/>
    <property type="project" value="TreeGrafter"/>
</dbReference>
<dbReference type="Pfam" id="PF00400">
    <property type="entry name" value="WD40"/>
    <property type="match status" value="7"/>
</dbReference>
<dbReference type="PROSITE" id="PS00678">
    <property type="entry name" value="WD_REPEATS_1"/>
    <property type="match status" value="2"/>
</dbReference>
<feature type="repeat" description="WD" evidence="4">
    <location>
        <begin position="216"/>
        <end position="257"/>
    </location>
</feature>
<dbReference type="GO" id="GO:0071013">
    <property type="term" value="C:catalytic step 2 spliceosome"/>
    <property type="evidence" value="ECO:0007669"/>
    <property type="project" value="TreeGrafter"/>
</dbReference>
<dbReference type="InterPro" id="IPR020472">
    <property type="entry name" value="WD40_PAC1"/>
</dbReference>
<dbReference type="PROSITE" id="PS50294">
    <property type="entry name" value="WD_REPEATS_REGION"/>
    <property type="match status" value="4"/>
</dbReference>
<keyword evidence="2" id="KW-0677">Repeat</keyword>
<protein>
    <submittedName>
        <fullName evidence="6">WD40-repeat-containing domain protein</fullName>
    </submittedName>
</protein>
<dbReference type="Proteomes" id="UP000193411">
    <property type="component" value="Unassembled WGS sequence"/>
</dbReference>
<dbReference type="SMART" id="SM00320">
    <property type="entry name" value="WD40"/>
    <property type="match status" value="7"/>
</dbReference>
<dbReference type="FunFam" id="2.130.10.10:FF:000012">
    <property type="entry name" value="Putative pleiotropic regulator 1"/>
    <property type="match status" value="1"/>
</dbReference>
<dbReference type="InterPro" id="IPR001680">
    <property type="entry name" value="WD40_rpt"/>
</dbReference>